<evidence type="ECO:0000313" key="3">
    <source>
        <dbReference type="Proteomes" id="UP000789375"/>
    </source>
</evidence>
<gene>
    <name evidence="2" type="ORF">FMOSSE_LOCUS8502</name>
</gene>
<feature type="region of interest" description="Disordered" evidence="1">
    <location>
        <begin position="38"/>
        <end position="72"/>
    </location>
</feature>
<proteinExistence type="predicted"/>
<comment type="caution">
    <text evidence="2">The sequence shown here is derived from an EMBL/GenBank/DDBJ whole genome shotgun (WGS) entry which is preliminary data.</text>
</comment>
<feature type="compositionally biased region" description="Polar residues" evidence="1">
    <location>
        <begin position="45"/>
        <end position="58"/>
    </location>
</feature>
<dbReference type="InterPro" id="IPR035979">
    <property type="entry name" value="RBD_domain_sf"/>
</dbReference>
<reference evidence="2" key="1">
    <citation type="submission" date="2021-06" db="EMBL/GenBank/DDBJ databases">
        <authorList>
            <person name="Kallberg Y."/>
            <person name="Tangrot J."/>
            <person name="Rosling A."/>
        </authorList>
    </citation>
    <scope>NUCLEOTIDE SEQUENCE</scope>
    <source>
        <strain evidence="2">87-6 pot B 2015</strain>
    </source>
</reference>
<dbReference type="SUPFAM" id="SSF54928">
    <property type="entry name" value="RNA-binding domain, RBD"/>
    <property type="match status" value="1"/>
</dbReference>
<dbReference type="EMBL" id="CAJVPP010002218">
    <property type="protein sequence ID" value="CAG8592235.1"/>
    <property type="molecule type" value="Genomic_DNA"/>
</dbReference>
<keyword evidence="3" id="KW-1185">Reference proteome</keyword>
<evidence type="ECO:0000256" key="1">
    <source>
        <dbReference type="SAM" id="MobiDB-lite"/>
    </source>
</evidence>
<dbReference type="GO" id="GO:0003676">
    <property type="term" value="F:nucleic acid binding"/>
    <property type="evidence" value="ECO:0007669"/>
    <property type="project" value="InterPro"/>
</dbReference>
<organism evidence="2 3">
    <name type="scientific">Funneliformis mosseae</name>
    <name type="common">Endomycorrhizal fungus</name>
    <name type="synonym">Glomus mosseae</name>
    <dbReference type="NCBI Taxonomy" id="27381"/>
    <lineage>
        <taxon>Eukaryota</taxon>
        <taxon>Fungi</taxon>
        <taxon>Fungi incertae sedis</taxon>
        <taxon>Mucoromycota</taxon>
        <taxon>Glomeromycotina</taxon>
        <taxon>Glomeromycetes</taxon>
        <taxon>Glomerales</taxon>
        <taxon>Glomeraceae</taxon>
        <taxon>Funneliformis</taxon>
    </lineage>
</organism>
<protein>
    <submittedName>
        <fullName evidence="2">6532_t:CDS:1</fullName>
    </submittedName>
</protein>
<dbReference type="AlphaFoldDB" id="A0A9N9C8Q9"/>
<name>A0A9N9C8Q9_FUNMO</name>
<dbReference type="Proteomes" id="UP000789375">
    <property type="component" value="Unassembled WGS sequence"/>
</dbReference>
<evidence type="ECO:0000313" key="2">
    <source>
        <dbReference type="EMBL" id="CAG8592235.1"/>
    </source>
</evidence>
<sequence>MLLIRNLSTYLRVTGLNYDLQVAKSLYRLTSRRSYSNEADASAEMQVNDTQKSSSQDSVIEPGINGNSSKLNTNIEGRSSFANRLKAKRAISMNQTQTGQQRQVPLPSSMLRNWEKLDERLPLNPIHIRNLDPFVKGSSQNVLISKLPISAIRRDIEMLVHGIFPDEKLPIEIFNSYNEHYKPTGSAWIHFRDSKTALIFTKCTNQNIFYGNRLEVKLKREIPDRVRFDPLNIHIGRCVILTGLPRDMDEEFLSQYIKQTCDDKRFRVINISPNLTHLHDTSRWLVLLQNTIDSYHVFSRLHNKPFNKDHQMKARIIK</sequence>
<accession>A0A9N9C8Q9</accession>